<keyword evidence="3" id="KW-1185">Reference proteome</keyword>
<evidence type="ECO:0000313" key="3">
    <source>
        <dbReference type="Proteomes" id="UP000327013"/>
    </source>
</evidence>
<feature type="compositionally biased region" description="Basic and acidic residues" evidence="1">
    <location>
        <begin position="1"/>
        <end position="10"/>
    </location>
</feature>
<feature type="region of interest" description="Disordered" evidence="1">
    <location>
        <begin position="1"/>
        <end position="60"/>
    </location>
</feature>
<dbReference type="Proteomes" id="UP000327013">
    <property type="component" value="Chromosome 6"/>
</dbReference>
<proteinExistence type="predicted"/>
<organism evidence="2 3">
    <name type="scientific">Carpinus fangiana</name>
    <dbReference type="NCBI Taxonomy" id="176857"/>
    <lineage>
        <taxon>Eukaryota</taxon>
        <taxon>Viridiplantae</taxon>
        <taxon>Streptophyta</taxon>
        <taxon>Embryophyta</taxon>
        <taxon>Tracheophyta</taxon>
        <taxon>Spermatophyta</taxon>
        <taxon>Magnoliopsida</taxon>
        <taxon>eudicotyledons</taxon>
        <taxon>Gunneridae</taxon>
        <taxon>Pentapetalae</taxon>
        <taxon>rosids</taxon>
        <taxon>fabids</taxon>
        <taxon>Fagales</taxon>
        <taxon>Betulaceae</taxon>
        <taxon>Carpinus</taxon>
    </lineage>
</organism>
<feature type="compositionally biased region" description="Basic and acidic residues" evidence="1">
    <location>
        <begin position="50"/>
        <end position="60"/>
    </location>
</feature>
<sequence>MTSHCQRFEPKPASPLILQTGLPETRNTPVRNKPDQQSYIADPPQLKTQARHDSTLPKQA</sequence>
<dbReference type="AlphaFoldDB" id="A0A5N6RIR2"/>
<gene>
    <name evidence="2" type="ORF">FH972_016221</name>
</gene>
<feature type="compositionally biased region" description="Polar residues" evidence="1">
    <location>
        <begin position="25"/>
        <end position="39"/>
    </location>
</feature>
<accession>A0A5N6RIR2</accession>
<evidence type="ECO:0000256" key="1">
    <source>
        <dbReference type="SAM" id="MobiDB-lite"/>
    </source>
</evidence>
<name>A0A5N6RIR2_9ROSI</name>
<protein>
    <submittedName>
        <fullName evidence="2">Uncharacterized protein</fullName>
    </submittedName>
</protein>
<reference evidence="2 3" key="1">
    <citation type="submission" date="2019-06" db="EMBL/GenBank/DDBJ databases">
        <title>A chromosomal-level reference genome of Carpinus fangiana (Coryloideae, Betulaceae).</title>
        <authorList>
            <person name="Yang X."/>
            <person name="Wang Z."/>
            <person name="Zhang L."/>
            <person name="Hao G."/>
            <person name="Liu J."/>
            <person name="Yang Y."/>
        </authorList>
    </citation>
    <scope>NUCLEOTIDE SEQUENCE [LARGE SCALE GENOMIC DNA]</scope>
    <source>
        <strain evidence="2">Cfa_2016G</strain>
        <tissue evidence="2">Leaf</tissue>
    </source>
</reference>
<dbReference type="EMBL" id="CM017326">
    <property type="protein sequence ID" value="KAE8077681.1"/>
    <property type="molecule type" value="Genomic_DNA"/>
</dbReference>
<evidence type="ECO:0000313" key="2">
    <source>
        <dbReference type="EMBL" id="KAE8077681.1"/>
    </source>
</evidence>